<organism evidence="2 3">
    <name type="scientific">Petrolisthes manimaculis</name>
    <dbReference type="NCBI Taxonomy" id="1843537"/>
    <lineage>
        <taxon>Eukaryota</taxon>
        <taxon>Metazoa</taxon>
        <taxon>Ecdysozoa</taxon>
        <taxon>Arthropoda</taxon>
        <taxon>Crustacea</taxon>
        <taxon>Multicrustacea</taxon>
        <taxon>Malacostraca</taxon>
        <taxon>Eumalacostraca</taxon>
        <taxon>Eucarida</taxon>
        <taxon>Decapoda</taxon>
        <taxon>Pleocyemata</taxon>
        <taxon>Anomura</taxon>
        <taxon>Galatheoidea</taxon>
        <taxon>Porcellanidae</taxon>
        <taxon>Petrolisthes</taxon>
    </lineage>
</organism>
<protein>
    <submittedName>
        <fullName evidence="2">Uncharacterized protein</fullName>
    </submittedName>
</protein>
<evidence type="ECO:0000256" key="1">
    <source>
        <dbReference type="SAM" id="MobiDB-lite"/>
    </source>
</evidence>
<accession>A0AAE1NY67</accession>
<sequence length="208" mass="23623">MYYVFVRGTPGQAGVDVEGLDSSHHIENYSSTLEALGFLGSRVQGHLLCWRHISTRCCGLDTREALRYSRGELCVQYEWQWYRSTTMLDTSRISETMLTQPQNKSWEMEGREPYAANLQYFTFTSETSCSHSQPQQFALIYVSPKTSHAQGLLVITMASHDSENNPDSPQAIDVPSVSSENESEVEQGRGRRKPRKMKEWGSVIQSKT</sequence>
<dbReference type="AlphaFoldDB" id="A0AAE1NY67"/>
<dbReference type="Proteomes" id="UP001292094">
    <property type="component" value="Unassembled WGS sequence"/>
</dbReference>
<reference evidence="2" key="1">
    <citation type="submission" date="2023-11" db="EMBL/GenBank/DDBJ databases">
        <title>Genome assemblies of two species of porcelain crab, Petrolisthes cinctipes and Petrolisthes manimaculis (Anomura: Porcellanidae).</title>
        <authorList>
            <person name="Angst P."/>
        </authorList>
    </citation>
    <scope>NUCLEOTIDE SEQUENCE</scope>
    <source>
        <strain evidence="2">PB745_02</strain>
        <tissue evidence="2">Gill</tissue>
    </source>
</reference>
<name>A0AAE1NY67_9EUCA</name>
<dbReference type="EMBL" id="JAWZYT010003688">
    <property type="protein sequence ID" value="KAK4297220.1"/>
    <property type="molecule type" value="Genomic_DNA"/>
</dbReference>
<proteinExistence type="predicted"/>
<comment type="caution">
    <text evidence="2">The sequence shown here is derived from an EMBL/GenBank/DDBJ whole genome shotgun (WGS) entry which is preliminary data.</text>
</comment>
<evidence type="ECO:0000313" key="3">
    <source>
        <dbReference type="Proteomes" id="UP001292094"/>
    </source>
</evidence>
<evidence type="ECO:0000313" key="2">
    <source>
        <dbReference type="EMBL" id="KAK4297220.1"/>
    </source>
</evidence>
<gene>
    <name evidence="2" type="ORF">Pmani_030339</name>
</gene>
<feature type="region of interest" description="Disordered" evidence="1">
    <location>
        <begin position="160"/>
        <end position="208"/>
    </location>
</feature>
<keyword evidence="3" id="KW-1185">Reference proteome</keyword>